<keyword evidence="2" id="KW-1185">Reference proteome</keyword>
<name>A0A9P4NEU1_9PEZI</name>
<sequence>MPSMIQSVTSTRLRALDLLQTPQPAMNSISKTVEDLDALYRGLKSSLQSASNSHGESEIYGAVLLELQLLQPMVLLCTLALQLPANLDRTDSPIMCCPSICQSVLSQWEMLDPEQSEWDSISNSIACKLIFTLHDDEFIRASYMACFYFKLAGSEQQASSPRRSQRGLGTPEIPSSAVKHLIKDMIKSFVKLAPDLRAKIKHVIGLVMCVEVMGKRVSLARREEFMKSSFRQLLDQCRYRCGAGSFHNSDAVSTDLDIFIREPGFEGLDEFAMQDYFTYPNIVE</sequence>
<dbReference type="Proteomes" id="UP000800235">
    <property type="component" value="Unassembled WGS sequence"/>
</dbReference>
<dbReference type="AlphaFoldDB" id="A0A9P4NEU1"/>
<proteinExistence type="predicted"/>
<evidence type="ECO:0000313" key="1">
    <source>
        <dbReference type="EMBL" id="KAF2417667.1"/>
    </source>
</evidence>
<comment type="caution">
    <text evidence="1">The sequence shown here is derived from an EMBL/GenBank/DDBJ whole genome shotgun (WGS) entry which is preliminary data.</text>
</comment>
<organism evidence="1 2">
    <name type="scientific">Tothia fuscella</name>
    <dbReference type="NCBI Taxonomy" id="1048955"/>
    <lineage>
        <taxon>Eukaryota</taxon>
        <taxon>Fungi</taxon>
        <taxon>Dikarya</taxon>
        <taxon>Ascomycota</taxon>
        <taxon>Pezizomycotina</taxon>
        <taxon>Dothideomycetes</taxon>
        <taxon>Pleosporomycetidae</taxon>
        <taxon>Venturiales</taxon>
        <taxon>Cylindrosympodiaceae</taxon>
        <taxon>Tothia</taxon>
    </lineage>
</organism>
<gene>
    <name evidence="1" type="ORF">EJ08DRAFT_71333</name>
</gene>
<protein>
    <submittedName>
        <fullName evidence="1">Uncharacterized protein</fullName>
    </submittedName>
</protein>
<evidence type="ECO:0000313" key="2">
    <source>
        <dbReference type="Proteomes" id="UP000800235"/>
    </source>
</evidence>
<reference evidence="1" key="1">
    <citation type="journal article" date="2020" name="Stud. Mycol.">
        <title>101 Dothideomycetes genomes: a test case for predicting lifestyles and emergence of pathogens.</title>
        <authorList>
            <person name="Haridas S."/>
            <person name="Albert R."/>
            <person name="Binder M."/>
            <person name="Bloem J."/>
            <person name="Labutti K."/>
            <person name="Salamov A."/>
            <person name="Andreopoulos B."/>
            <person name="Baker S."/>
            <person name="Barry K."/>
            <person name="Bills G."/>
            <person name="Bluhm B."/>
            <person name="Cannon C."/>
            <person name="Castanera R."/>
            <person name="Culley D."/>
            <person name="Daum C."/>
            <person name="Ezra D."/>
            <person name="Gonzalez J."/>
            <person name="Henrissat B."/>
            <person name="Kuo A."/>
            <person name="Liang C."/>
            <person name="Lipzen A."/>
            <person name="Lutzoni F."/>
            <person name="Magnuson J."/>
            <person name="Mondo S."/>
            <person name="Nolan M."/>
            <person name="Ohm R."/>
            <person name="Pangilinan J."/>
            <person name="Park H.-J."/>
            <person name="Ramirez L."/>
            <person name="Alfaro M."/>
            <person name="Sun H."/>
            <person name="Tritt A."/>
            <person name="Yoshinaga Y."/>
            <person name="Zwiers L.-H."/>
            <person name="Turgeon B."/>
            <person name="Goodwin S."/>
            <person name="Spatafora J."/>
            <person name="Crous P."/>
            <person name="Grigoriev I."/>
        </authorList>
    </citation>
    <scope>NUCLEOTIDE SEQUENCE</scope>
    <source>
        <strain evidence="1">CBS 130266</strain>
    </source>
</reference>
<accession>A0A9P4NEU1</accession>
<dbReference type="OrthoDB" id="5414787at2759"/>
<dbReference type="EMBL" id="MU007136">
    <property type="protein sequence ID" value="KAF2417667.1"/>
    <property type="molecule type" value="Genomic_DNA"/>
</dbReference>